<evidence type="ECO:0000256" key="5">
    <source>
        <dbReference type="ARBA" id="ARBA00022729"/>
    </source>
</evidence>
<dbReference type="InterPro" id="IPR051526">
    <property type="entry name" value="Beta-Glucosidase_SUN"/>
</dbReference>
<sequence>MKTTILNLALAATLASAQPHNHGHGRFHQKRVGASPVENVAKRGDVVTTVVAATETAYVMGDKVVTPEEAKAGIDKGLFIVVGESTPTFVPPPPPSPTPTTEKKIMAQFFQKPEPTTTSTPTPEPTPTSSTPPPPAKSSSSGSSGSGGSGLHADFPDGELPCEWESLEKYGAVSVPWAGIKGFTAVQKVPTFKAGMKIANIITAIKGEGCEDDSFCSYACPAGYVKTQWPVEQGLTGQSVGGLHCLNGKLYMTQPEKKTLCEENAGFVTIKNSLSKGVATCRTDYPGTENMIVPTWADGGATAMLANIKSADYYTWEGKDTTLQYYINPSGVAVEDACVWTSPTNPDSAGNWAPTNLGVGQSRDGNTYLSIFPNAPTSFAKLDFNIRITGDVTEKCVLENGVYYTNGKETKDGCTTAYKEGANVVVEYY</sequence>
<dbReference type="EMBL" id="JAQQWN010000004">
    <property type="protein sequence ID" value="KAK8088831.1"/>
    <property type="molecule type" value="Genomic_DNA"/>
</dbReference>
<keyword evidence="7" id="KW-0119">Carbohydrate metabolism</keyword>
<keyword evidence="9" id="KW-0961">Cell wall biogenesis/degradation</keyword>
<keyword evidence="6 13" id="KW-0378">Hydrolase</keyword>
<comment type="caution">
    <text evidence="13">The sequence shown here is derived from an EMBL/GenBank/DDBJ whole genome shotgun (WGS) entry which is preliminary data.</text>
</comment>
<dbReference type="PANTHER" id="PTHR31316">
    <property type="entry name" value="BETA-GLUCOSIDASE-LIKE PROTEIN NCA3, MITOCHONDRIAL-RELATED"/>
    <property type="match status" value="1"/>
</dbReference>
<evidence type="ECO:0000256" key="12">
    <source>
        <dbReference type="SAM" id="SignalP"/>
    </source>
</evidence>
<evidence type="ECO:0000256" key="9">
    <source>
        <dbReference type="ARBA" id="ARBA00023316"/>
    </source>
</evidence>
<evidence type="ECO:0000256" key="2">
    <source>
        <dbReference type="ARBA" id="ARBA00010579"/>
    </source>
</evidence>
<dbReference type="RefSeq" id="XP_066671725.1">
    <property type="nucleotide sequence ID" value="XM_066808107.1"/>
</dbReference>
<evidence type="ECO:0000256" key="11">
    <source>
        <dbReference type="SAM" id="MobiDB-lite"/>
    </source>
</evidence>
<reference evidence="13 14" key="1">
    <citation type="submission" date="2023-01" db="EMBL/GenBank/DDBJ databases">
        <title>Analysis of 21 Apiospora genomes using comparative genomics revels a genus with tremendous synthesis potential of carbohydrate active enzymes and secondary metabolites.</title>
        <authorList>
            <person name="Sorensen T."/>
        </authorList>
    </citation>
    <scope>NUCLEOTIDE SEQUENCE [LARGE SCALE GENOMIC DNA]</scope>
    <source>
        <strain evidence="13 14">CBS 114990</strain>
    </source>
</reference>
<evidence type="ECO:0000256" key="3">
    <source>
        <dbReference type="ARBA" id="ARBA00022512"/>
    </source>
</evidence>
<keyword evidence="14" id="KW-1185">Reference proteome</keyword>
<dbReference type="PANTHER" id="PTHR31316:SF0">
    <property type="entry name" value="SECRETED BETA-GLUCOSIDASE SIM1-RELATED"/>
    <property type="match status" value="1"/>
</dbReference>
<dbReference type="GO" id="GO:0016787">
    <property type="term" value="F:hydrolase activity"/>
    <property type="evidence" value="ECO:0007669"/>
    <property type="project" value="UniProtKB-KW"/>
</dbReference>
<feature type="signal peptide" evidence="12">
    <location>
        <begin position="1"/>
        <end position="17"/>
    </location>
</feature>
<dbReference type="InterPro" id="IPR005556">
    <property type="entry name" value="SUN"/>
</dbReference>
<comment type="subcellular location">
    <subcellularLocation>
        <location evidence="1">Secreted</location>
        <location evidence="1">Cell wall</location>
    </subcellularLocation>
</comment>
<keyword evidence="5 12" id="KW-0732">Signal</keyword>
<keyword evidence="10" id="KW-0624">Polysaccharide degradation</keyword>
<evidence type="ECO:0000256" key="6">
    <source>
        <dbReference type="ARBA" id="ARBA00022801"/>
    </source>
</evidence>
<evidence type="ECO:0000256" key="8">
    <source>
        <dbReference type="ARBA" id="ARBA00023295"/>
    </source>
</evidence>
<evidence type="ECO:0000256" key="1">
    <source>
        <dbReference type="ARBA" id="ARBA00004191"/>
    </source>
</evidence>
<feature type="region of interest" description="Disordered" evidence="11">
    <location>
        <begin position="113"/>
        <end position="158"/>
    </location>
</feature>
<dbReference type="Proteomes" id="UP001433268">
    <property type="component" value="Unassembled WGS sequence"/>
</dbReference>
<keyword evidence="3" id="KW-0134">Cell wall</keyword>
<keyword evidence="4" id="KW-0964">Secreted</keyword>
<evidence type="ECO:0000256" key="10">
    <source>
        <dbReference type="ARBA" id="ARBA00023326"/>
    </source>
</evidence>
<feature type="chain" id="PRO_5045319043" evidence="12">
    <location>
        <begin position="18"/>
        <end position="429"/>
    </location>
</feature>
<organism evidence="13 14">
    <name type="scientific">Apiospora hydei</name>
    <dbReference type="NCBI Taxonomy" id="1337664"/>
    <lineage>
        <taxon>Eukaryota</taxon>
        <taxon>Fungi</taxon>
        <taxon>Dikarya</taxon>
        <taxon>Ascomycota</taxon>
        <taxon>Pezizomycotina</taxon>
        <taxon>Sordariomycetes</taxon>
        <taxon>Xylariomycetidae</taxon>
        <taxon>Amphisphaeriales</taxon>
        <taxon>Apiosporaceae</taxon>
        <taxon>Apiospora</taxon>
    </lineage>
</organism>
<evidence type="ECO:0000256" key="4">
    <source>
        <dbReference type="ARBA" id="ARBA00022525"/>
    </source>
</evidence>
<comment type="similarity">
    <text evidence="2">Belongs to the SUN family.</text>
</comment>
<gene>
    <name evidence="13" type="ORF">PG997_003792</name>
</gene>
<proteinExistence type="inferred from homology"/>
<accession>A0ABR1X0B0</accession>
<dbReference type="GeneID" id="92041167"/>
<evidence type="ECO:0000313" key="13">
    <source>
        <dbReference type="EMBL" id="KAK8088831.1"/>
    </source>
</evidence>
<feature type="compositionally biased region" description="Pro residues" evidence="11">
    <location>
        <begin position="122"/>
        <end position="136"/>
    </location>
</feature>
<evidence type="ECO:0000313" key="14">
    <source>
        <dbReference type="Proteomes" id="UP001433268"/>
    </source>
</evidence>
<protein>
    <submittedName>
        <fullName evidence="13">Glycoside hydrolase family 132 protein</fullName>
    </submittedName>
</protein>
<dbReference type="Pfam" id="PF03856">
    <property type="entry name" value="SUN"/>
    <property type="match status" value="1"/>
</dbReference>
<name>A0ABR1X0B0_9PEZI</name>
<keyword evidence="8" id="KW-0326">Glycosidase</keyword>
<evidence type="ECO:0000256" key="7">
    <source>
        <dbReference type="ARBA" id="ARBA00023277"/>
    </source>
</evidence>